<dbReference type="GO" id="GO:0016491">
    <property type="term" value="F:oxidoreductase activity"/>
    <property type="evidence" value="ECO:0007669"/>
    <property type="project" value="UniProtKB-KW"/>
</dbReference>
<dbReference type="CDD" id="cd02136">
    <property type="entry name" value="PnbA_NfnB-like"/>
    <property type="match status" value="1"/>
</dbReference>
<dbReference type="PANTHER" id="PTHR23026">
    <property type="entry name" value="NADPH NITROREDUCTASE"/>
    <property type="match status" value="1"/>
</dbReference>
<evidence type="ECO:0000256" key="2">
    <source>
        <dbReference type="ARBA" id="ARBA00022643"/>
    </source>
</evidence>
<evidence type="ECO:0000313" key="6">
    <source>
        <dbReference type="Proteomes" id="UP000245133"/>
    </source>
</evidence>
<gene>
    <name evidence="5" type="ORF">LPTSP4_18520</name>
</gene>
<keyword evidence="1" id="KW-0285">Flavoprotein</keyword>
<dbReference type="Pfam" id="PF00881">
    <property type="entry name" value="Nitroreductase"/>
    <property type="match status" value="1"/>
</dbReference>
<protein>
    <submittedName>
        <fullName evidence="5">Nitroreductase</fullName>
    </submittedName>
</protein>
<proteinExistence type="predicted"/>
<dbReference type="EMBL" id="BFBB01000004">
    <property type="protein sequence ID" value="GBF50327.1"/>
    <property type="molecule type" value="Genomic_DNA"/>
</dbReference>
<accession>A0A2P2E0B6</accession>
<evidence type="ECO:0000259" key="4">
    <source>
        <dbReference type="Pfam" id="PF00881"/>
    </source>
</evidence>
<organism evidence="5 6">
    <name type="scientific">Leptospira ryugenii</name>
    <dbReference type="NCBI Taxonomy" id="1917863"/>
    <lineage>
        <taxon>Bacteria</taxon>
        <taxon>Pseudomonadati</taxon>
        <taxon>Spirochaetota</taxon>
        <taxon>Spirochaetia</taxon>
        <taxon>Leptospirales</taxon>
        <taxon>Leptospiraceae</taxon>
        <taxon>Leptospira</taxon>
    </lineage>
</organism>
<dbReference type="RefSeq" id="WP_108976137.1">
    <property type="nucleotide sequence ID" value="NZ_BFBB01000004.1"/>
</dbReference>
<dbReference type="OrthoDB" id="9812105at2"/>
<keyword evidence="2" id="KW-0288">FMN</keyword>
<evidence type="ECO:0000256" key="3">
    <source>
        <dbReference type="ARBA" id="ARBA00023002"/>
    </source>
</evidence>
<reference evidence="5 6" key="1">
    <citation type="submission" date="2018-02" db="EMBL/GenBank/DDBJ databases">
        <title>Novel Leptospira species isolated from soil and water in Japan.</title>
        <authorList>
            <person name="Nakao R."/>
            <person name="Masuzawa T."/>
        </authorList>
    </citation>
    <scope>NUCLEOTIDE SEQUENCE [LARGE SCALE GENOMIC DNA]</scope>
    <source>
        <strain evidence="5 6">YH101</strain>
    </source>
</reference>
<dbReference type="Proteomes" id="UP000245133">
    <property type="component" value="Unassembled WGS sequence"/>
</dbReference>
<sequence>MSEEFIDIHNKAITVTDAMSTRHSIRQFLDKPVPKEVLDRIFSTALRAPSWKNSQPWKLHIVQGQKKIELAKEMSEHAMQSSPQPETAWPEGYPSDAKKRMFDLGMRVYGVAGIDRKDKEARDQFTLRNFQFFDAPVAVFLSTRFELSFFVGIDIGCLVQSVLLLAREEGLGSCAQAALGAFPQVVKKSLSLPEEEKVILGFSLGYPKPDSDLNRFHTPREGKDSLIQYYS</sequence>
<dbReference type="PANTHER" id="PTHR23026:SF90">
    <property type="entry name" value="IODOTYROSINE DEIODINASE 1"/>
    <property type="match status" value="1"/>
</dbReference>
<keyword evidence="6" id="KW-1185">Reference proteome</keyword>
<dbReference type="SUPFAM" id="SSF55469">
    <property type="entry name" value="FMN-dependent nitroreductase-like"/>
    <property type="match status" value="1"/>
</dbReference>
<dbReference type="Gene3D" id="3.40.109.10">
    <property type="entry name" value="NADH Oxidase"/>
    <property type="match status" value="1"/>
</dbReference>
<dbReference type="AlphaFoldDB" id="A0A2P2E0B6"/>
<evidence type="ECO:0000313" key="5">
    <source>
        <dbReference type="EMBL" id="GBF50327.1"/>
    </source>
</evidence>
<dbReference type="InterPro" id="IPR000415">
    <property type="entry name" value="Nitroreductase-like"/>
</dbReference>
<comment type="caution">
    <text evidence="5">The sequence shown here is derived from an EMBL/GenBank/DDBJ whole genome shotgun (WGS) entry which is preliminary data.</text>
</comment>
<keyword evidence="3" id="KW-0560">Oxidoreductase</keyword>
<evidence type="ECO:0000256" key="1">
    <source>
        <dbReference type="ARBA" id="ARBA00022630"/>
    </source>
</evidence>
<feature type="domain" description="Nitroreductase" evidence="4">
    <location>
        <begin position="21"/>
        <end position="206"/>
    </location>
</feature>
<dbReference type="InterPro" id="IPR029479">
    <property type="entry name" value="Nitroreductase"/>
</dbReference>
<dbReference type="InterPro" id="IPR050627">
    <property type="entry name" value="Nitroreductase/BluB"/>
</dbReference>
<name>A0A2P2E0B6_9LEPT</name>